<dbReference type="SMART" id="SM00388">
    <property type="entry name" value="HisKA"/>
    <property type="match status" value="1"/>
</dbReference>
<keyword evidence="17" id="KW-1185">Reference proteome</keyword>
<dbReference type="PRINTS" id="PR00344">
    <property type="entry name" value="BCTRLSENSOR"/>
</dbReference>
<evidence type="ECO:0000256" key="3">
    <source>
        <dbReference type="ARBA" id="ARBA00012438"/>
    </source>
</evidence>
<dbReference type="PANTHER" id="PTHR43711">
    <property type="entry name" value="TWO-COMPONENT HISTIDINE KINASE"/>
    <property type="match status" value="1"/>
</dbReference>
<dbReference type="SMART" id="SM00091">
    <property type="entry name" value="PAS"/>
    <property type="match status" value="1"/>
</dbReference>
<dbReference type="InterPro" id="IPR003594">
    <property type="entry name" value="HATPase_dom"/>
</dbReference>
<dbReference type="GO" id="GO:0005524">
    <property type="term" value="F:ATP binding"/>
    <property type="evidence" value="ECO:0007669"/>
    <property type="project" value="UniProtKB-KW"/>
</dbReference>
<keyword evidence="4" id="KW-0597">Phosphoprotein</keyword>
<dbReference type="FunFam" id="1.10.287.130:FF:000038">
    <property type="entry name" value="Sensory transduction histidine kinase"/>
    <property type="match status" value="1"/>
</dbReference>
<comment type="subcellular location">
    <subcellularLocation>
        <location evidence="2">Membrane</location>
    </subcellularLocation>
</comment>
<dbReference type="InterPro" id="IPR005467">
    <property type="entry name" value="His_kinase_dom"/>
</dbReference>
<gene>
    <name evidence="16" type="ORF">JCM21142_3940</name>
</gene>
<accession>W7YCX6</accession>
<feature type="domain" description="PAC" evidence="15">
    <location>
        <begin position="439"/>
        <end position="492"/>
    </location>
</feature>
<comment type="caution">
    <text evidence="16">The sequence shown here is derived from an EMBL/GenBank/DDBJ whole genome shotgun (WGS) entry which is preliminary data.</text>
</comment>
<dbReference type="FunFam" id="3.30.565.10:FF:000010">
    <property type="entry name" value="Sensor histidine kinase RcsC"/>
    <property type="match status" value="1"/>
</dbReference>
<evidence type="ECO:0000256" key="4">
    <source>
        <dbReference type="ARBA" id="ARBA00022553"/>
    </source>
</evidence>
<dbReference type="AlphaFoldDB" id="W7YCX6"/>
<evidence type="ECO:0000256" key="2">
    <source>
        <dbReference type="ARBA" id="ARBA00004370"/>
    </source>
</evidence>
<proteinExistence type="predicted"/>
<organism evidence="16 17">
    <name type="scientific">Saccharicrinis fermentans DSM 9555 = JCM 21142</name>
    <dbReference type="NCBI Taxonomy" id="869213"/>
    <lineage>
        <taxon>Bacteria</taxon>
        <taxon>Pseudomonadati</taxon>
        <taxon>Bacteroidota</taxon>
        <taxon>Bacteroidia</taxon>
        <taxon>Marinilabiliales</taxon>
        <taxon>Marinilabiliaceae</taxon>
        <taxon>Saccharicrinis</taxon>
    </lineage>
</organism>
<dbReference type="InterPro" id="IPR000014">
    <property type="entry name" value="PAS"/>
</dbReference>
<dbReference type="PROSITE" id="PS50109">
    <property type="entry name" value="HIS_KIN"/>
    <property type="match status" value="1"/>
</dbReference>
<feature type="domain" description="PAS" evidence="14">
    <location>
        <begin position="362"/>
        <end position="428"/>
    </location>
</feature>
<dbReference type="Pfam" id="PF02518">
    <property type="entry name" value="HATPase_c"/>
    <property type="match status" value="1"/>
</dbReference>
<keyword evidence="12" id="KW-0812">Transmembrane</keyword>
<comment type="catalytic activity">
    <reaction evidence="1">
        <text>ATP + protein L-histidine = ADP + protein N-phospho-L-histidine.</text>
        <dbReference type="EC" id="2.7.13.3"/>
    </reaction>
</comment>
<dbReference type="eggNOG" id="COG4251">
    <property type="taxonomic scope" value="Bacteria"/>
</dbReference>
<protein>
    <recommendedName>
        <fullName evidence="3">histidine kinase</fullName>
        <ecNumber evidence="3">2.7.13.3</ecNumber>
    </recommendedName>
</protein>
<dbReference type="PANTHER" id="PTHR43711:SF1">
    <property type="entry name" value="HISTIDINE KINASE 1"/>
    <property type="match status" value="1"/>
</dbReference>
<evidence type="ECO:0000256" key="12">
    <source>
        <dbReference type="SAM" id="Phobius"/>
    </source>
</evidence>
<dbReference type="CDD" id="cd16922">
    <property type="entry name" value="HATPase_EvgS-ArcB-TorS-like"/>
    <property type="match status" value="1"/>
</dbReference>
<evidence type="ECO:0000256" key="9">
    <source>
        <dbReference type="ARBA" id="ARBA00023012"/>
    </source>
</evidence>
<dbReference type="InterPro" id="IPR050736">
    <property type="entry name" value="Sensor_HK_Regulatory"/>
</dbReference>
<evidence type="ECO:0000256" key="7">
    <source>
        <dbReference type="ARBA" id="ARBA00022777"/>
    </source>
</evidence>
<evidence type="ECO:0000256" key="11">
    <source>
        <dbReference type="ARBA" id="ARBA00023306"/>
    </source>
</evidence>
<keyword evidence="5" id="KW-0808">Transferase</keyword>
<dbReference type="PROSITE" id="PS50113">
    <property type="entry name" value="PAC"/>
    <property type="match status" value="1"/>
</dbReference>
<dbReference type="InterPro" id="IPR013655">
    <property type="entry name" value="PAS_fold_3"/>
</dbReference>
<dbReference type="InterPro" id="IPR000700">
    <property type="entry name" value="PAS-assoc_C"/>
</dbReference>
<dbReference type="InterPro" id="IPR004358">
    <property type="entry name" value="Sig_transdc_His_kin-like_C"/>
</dbReference>
<dbReference type="GO" id="GO:0016020">
    <property type="term" value="C:membrane"/>
    <property type="evidence" value="ECO:0007669"/>
    <property type="project" value="UniProtKB-SubCell"/>
</dbReference>
<dbReference type="GO" id="GO:0000155">
    <property type="term" value="F:phosphorelay sensor kinase activity"/>
    <property type="evidence" value="ECO:0007669"/>
    <property type="project" value="InterPro"/>
</dbReference>
<dbReference type="InterPro" id="IPR035965">
    <property type="entry name" value="PAS-like_dom_sf"/>
</dbReference>
<dbReference type="Gene3D" id="1.10.287.130">
    <property type="match status" value="1"/>
</dbReference>
<dbReference type="PROSITE" id="PS50112">
    <property type="entry name" value="PAS"/>
    <property type="match status" value="1"/>
</dbReference>
<dbReference type="Gene3D" id="3.30.565.10">
    <property type="entry name" value="Histidine kinase-like ATPase, C-terminal domain"/>
    <property type="match status" value="1"/>
</dbReference>
<keyword evidence="6" id="KW-0547">Nucleotide-binding</keyword>
<keyword evidence="9" id="KW-0902">Two-component regulatory system</keyword>
<dbReference type="SUPFAM" id="SSF55785">
    <property type="entry name" value="PYP-like sensor domain (PAS domain)"/>
    <property type="match status" value="1"/>
</dbReference>
<evidence type="ECO:0000313" key="17">
    <source>
        <dbReference type="Proteomes" id="UP000019402"/>
    </source>
</evidence>
<keyword evidence="12" id="KW-1133">Transmembrane helix</keyword>
<evidence type="ECO:0000313" key="16">
    <source>
        <dbReference type="EMBL" id="GAF02306.1"/>
    </source>
</evidence>
<name>W7YCX6_9BACT</name>
<dbReference type="CDD" id="cd00082">
    <property type="entry name" value="HisKA"/>
    <property type="match status" value="1"/>
</dbReference>
<keyword evidence="8" id="KW-0067">ATP-binding</keyword>
<feature type="domain" description="Histidine kinase" evidence="13">
    <location>
        <begin position="510"/>
        <end position="730"/>
    </location>
</feature>
<feature type="transmembrane region" description="Helical" evidence="12">
    <location>
        <begin position="328"/>
        <end position="350"/>
    </location>
</feature>
<dbReference type="Gene3D" id="3.30.450.20">
    <property type="entry name" value="PAS domain"/>
    <property type="match status" value="1"/>
</dbReference>
<evidence type="ECO:0000256" key="1">
    <source>
        <dbReference type="ARBA" id="ARBA00000085"/>
    </source>
</evidence>
<evidence type="ECO:0000259" key="14">
    <source>
        <dbReference type="PROSITE" id="PS50112"/>
    </source>
</evidence>
<reference evidence="16 17" key="1">
    <citation type="journal article" date="2014" name="Genome Announc.">
        <title>Draft Genome Sequence of Cytophaga fermentans JCM 21142T, a Facultative Anaerobe Isolated from Marine Mud.</title>
        <authorList>
            <person name="Starns D."/>
            <person name="Oshima K."/>
            <person name="Suda W."/>
            <person name="Iino T."/>
            <person name="Yuki M."/>
            <person name="Inoue J."/>
            <person name="Kitamura K."/>
            <person name="Iida T."/>
            <person name="Darby A."/>
            <person name="Hattori M."/>
            <person name="Ohkuma M."/>
        </authorList>
    </citation>
    <scope>NUCLEOTIDE SEQUENCE [LARGE SCALE GENOMIC DNA]</scope>
    <source>
        <strain evidence="16 17">JCM 21142</strain>
    </source>
</reference>
<evidence type="ECO:0000256" key="10">
    <source>
        <dbReference type="ARBA" id="ARBA00023136"/>
    </source>
</evidence>
<evidence type="ECO:0000256" key="5">
    <source>
        <dbReference type="ARBA" id="ARBA00022679"/>
    </source>
</evidence>
<dbReference type="EMBL" id="BAMD01000008">
    <property type="protein sequence ID" value="GAF02306.1"/>
    <property type="molecule type" value="Genomic_DNA"/>
</dbReference>
<evidence type="ECO:0000259" key="15">
    <source>
        <dbReference type="PROSITE" id="PS50113"/>
    </source>
</evidence>
<evidence type="ECO:0000259" key="13">
    <source>
        <dbReference type="PROSITE" id="PS50109"/>
    </source>
</evidence>
<dbReference type="SMART" id="SM00387">
    <property type="entry name" value="HATPase_c"/>
    <property type="match status" value="1"/>
</dbReference>
<dbReference type="Pfam" id="PF08447">
    <property type="entry name" value="PAS_3"/>
    <property type="match status" value="1"/>
</dbReference>
<dbReference type="InterPro" id="IPR003661">
    <property type="entry name" value="HisK_dim/P_dom"/>
</dbReference>
<dbReference type="InterPro" id="IPR036097">
    <property type="entry name" value="HisK_dim/P_sf"/>
</dbReference>
<dbReference type="Proteomes" id="UP000019402">
    <property type="component" value="Unassembled WGS sequence"/>
</dbReference>
<dbReference type="SUPFAM" id="SSF55874">
    <property type="entry name" value="ATPase domain of HSP90 chaperone/DNA topoisomerase II/histidine kinase"/>
    <property type="match status" value="1"/>
</dbReference>
<dbReference type="Pfam" id="PF00512">
    <property type="entry name" value="HisKA"/>
    <property type="match status" value="1"/>
</dbReference>
<dbReference type="NCBIfam" id="TIGR00229">
    <property type="entry name" value="sensory_box"/>
    <property type="match status" value="1"/>
</dbReference>
<keyword evidence="10 12" id="KW-0472">Membrane</keyword>
<evidence type="ECO:0000256" key="8">
    <source>
        <dbReference type="ARBA" id="ARBA00022840"/>
    </source>
</evidence>
<dbReference type="STRING" id="869213.GCA_000517085_01185"/>
<dbReference type="EC" id="2.7.13.3" evidence="3"/>
<sequence>MLLSCLEVQGEKITNILLLHSYHTGYEWTDQLTQGVINGMQPKHKTRVFVEYMDYKRFQNKGFFYELENLYKYKYSDIALDGIICADNYAFDFFLKKGDHIWNKNIPVVVCGVNNIHQLKYNQNRIKGVKEELDVRNTLNAIFQLQPSIDSLVVISDQTLSGKIFLQQFLDVLSQYKPQQPYIILDGSNYNDFKKRLKNIIPERKAIVLLSLYTDKYKIPVEIKHVGEELLKDIHIPIYSFWDFLLGDFIVGGSLISSYDQGYDAAHILKKRIENPNQHIENLMDTKYRLKFDFNLIKRYKLNEQHLPSNAVFENKTIPSYIKFKKQLLYFLSALIILIIIILFLMTNIIKRKNIELKLIESEERLELALNGANEGLWDIQLRSRNMIYNNNFATLLGYRSSRELKIDISNWRKLFKPDDLPQIKEALILHLKGIEPIFKLEIQMYTKNGTLRYFSISGKITERDLNDKPLRLTGIIMEISSQKEFEAQLKIAKERAEESDRLKSSFLANMSHEIRTPMNAILGFSDILMCHELKEDEKSNYLSQIKNSGETLLHLINDIVDLSKIESGQLMIRKEKFDLHKILNNIQFAGNSLIKAGNKSISLIVDKESNTPTNYIYSDPFRLQQIILNLISNAVKFTHEGEIVLMYKQNKNHILTISVSDTGEGISPEDQAIIFDRFRQAEKTTKKLLSGTGLGLSISKSLIHLLGGEIYVESDLNNGSTFTFTIPTI</sequence>
<keyword evidence="7 16" id="KW-0418">Kinase</keyword>
<keyword evidence="11" id="KW-0131">Cell cycle</keyword>
<dbReference type="SUPFAM" id="SSF47384">
    <property type="entry name" value="Homodimeric domain of signal transducing histidine kinase"/>
    <property type="match status" value="1"/>
</dbReference>
<dbReference type="InterPro" id="IPR036890">
    <property type="entry name" value="HATPase_C_sf"/>
</dbReference>
<evidence type="ECO:0000256" key="6">
    <source>
        <dbReference type="ARBA" id="ARBA00022741"/>
    </source>
</evidence>